<sequence length="108" mass="11388">MYRSTETVGRHAWVRTPRRPLPPELTADVAAEVAAAALAEHPGATIEWLEVGESGLFEAHLRGADGQTLVVRLDGDLRVVGRRTPVPPTARRLAAGPCAGAGDLCEVG</sequence>
<keyword evidence="2" id="KW-1185">Reference proteome</keyword>
<evidence type="ECO:0008006" key="3">
    <source>
        <dbReference type="Google" id="ProtNLM"/>
    </source>
</evidence>
<gene>
    <name evidence="1" type="ORF">SAMN05660657_04532</name>
</gene>
<dbReference type="RefSeq" id="WP_093583058.1">
    <property type="nucleotide sequence ID" value="NZ_FPBA01000022.1"/>
</dbReference>
<evidence type="ECO:0000313" key="2">
    <source>
        <dbReference type="Proteomes" id="UP000199546"/>
    </source>
</evidence>
<protein>
    <recommendedName>
        <fullName evidence="3">Peptidase propeptide and YPEB domain-containing protein</fullName>
    </recommendedName>
</protein>
<dbReference type="EMBL" id="FPBA01000022">
    <property type="protein sequence ID" value="SFT99339.1"/>
    <property type="molecule type" value="Genomic_DNA"/>
</dbReference>
<proteinExistence type="predicted"/>
<dbReference type="Gene3D" id="3.30.505.20">
    <property type="match status" value="1"/>
</dbReference>
<evidence type="ECO:0000313" key="1">
    <source>
        <dbReference type="EMBL" id="SFT99339.1"/>
    </source>
</evidence>
<accession>A0A1I7CIY1</accession>
<name>A0A1I7CIY1_9ACTN</name>
<dbReference type="AlphaFoldDB" id="A0A1I7CIY1"/>
<reference evidence="2" key="1">
    <citation type="submission" date="2016-10" db="EMBL/GenBank/DDBJ databases">
        <authorList>
            <person name="Varghese N."/>
            <person name="Submissions S."/>
        </authorList>
    </citation>
    <scope>NUCLEOTIDE SEQUENCE [LARGE SCALE GENOMIC DNA]</scope>
    <source>
        <strain evidence="2">DSM 46136</strain>
    </source>
</reference>
<organism evidence="1 2">
    <name type="scientific">Geodermatophilus amargosae</name>
    <dbReference type="NCBI Taxonomy" id="1296565"/>
    <lineage>
        <taxon>Bacteria</taxon>
        <taxon>Bacillati</taxon>
        <taxon>Actinomycetota</taxon>
        <taxon>Actinomycetes</taxon>
        <taxon>Geodermatophilales</taxon>
        <taxon>Geodermatophilaceae</taxon>
        <taxon>Geodermatophilus</taxon>
    </lineage>
</organism>
<dbReference type="Proteomes" id="UP000199546">
    <property type="component" value="Unassembled WGS sequence"/>
</dbReference>